<dbReference type="SMART" id="SM00631">
    <property type="entry name" value="Zn_pept"/>
    <property type="match status" value="1"/>
</dbReference>
<proteinExistence type="inferred from homology"/>
<keyword evidence="3" id="KW-0645">Protease</keyword>
<dbReference type="PROSITE" id="PS52035">
    <property type="entry name" value="PEPTIDASE_M14"/>
    <property type="match status" value="1"/>
</dbReference>
<keyword evidence="5" id="KW-0862">Zinc</keyword>
<dbReference type="GO" id="GO:0004181">
    <property type="term" value="F:metallocarboxypeptidase activity"/>
    <property type="evidence" value="ECO:0007669"/>
    <property type="project" value="InterPro"/>
</dbReference>
<evidence type="ECO:0000256" key="3">
    <source>
        <dbReference type="ARBA" id="ARBA00022670"/>
    </source>
</evidence>
<dbReference type="OrthoDB" id="9802862at2"/>
<dbReference type="PANTHER" id="PTHR11705:SF143">
    <property type="entry name" value="SLL0236 PROTEIN"/>
    <property type="match status" value="1"/>
</dbReference>
<evidence type="ECO:0000256" key="7">
    <source>
        <dbReference type="PROSITE-ProRule" id="PRU01379"/>
    </source>
</evidence>
<dbReference type="AlphaFoldDB" id="A0A2S7MWT5"/>
<accession>A0A2S7MWT5</accession>
<feature type="domain" description="Peptidase M14" evidence="8">
    <location>
        <begin position="24"/>
        <end position="311"/>
    </location>
</feature>
<evidence type="ECO:0000313" key="9">
    <source>
        <dbReference type="EMBL" id="PQD94244.1"/>
    </source>
</evidence>
<dbReference type="Proteomes" id="UP000239663">
    <property type="component" value="Unassembled WGS sequence"/>
</dbReference>
<keyword evidence="9" id="KW-0121">Carboxypeptidase</keyword>
<gene>
    <name evidence="9" type="ORF">CYL18_15355</name>
</gene>
<comment type="caution">
    <text evidence="9">The sequence shown here is derived from an EMBL/GenBank/DDBJ whole genome shotgun (WGS) entry which is preliminary data.</text>
</comment>
<reference evidence="9 10" key="1">
    <citation type="submission" date="2017-12" db="EMBL/GenBank/DDBJ databases">
        <title>Taxonomic description and draft genome of Pradoshia cofamensis Gen. nov., sp. nov., a thermotolerant bacillale isolated from anterior gut of earthworm Eisenia fetida.</title>
        <authorList>
            <person name="Saha T."/>
            <person name="Chakraborty R."/>
        </authorList>
    </citation>
    <scope>NUCLEOTIDE SEQUENCE [LARGE SCALE GENOMIC DNA]</scope>
    <source>
        <strain evidence="9 10">EAG3</strain>
    </source>
</reference>
<sequence length="317" mass="36476">MLRRTMLLSIYVYFFIGSYAMADSPYTYNDLEHDLVLLHERYPEKIFYGSIGKTSYGRQIYALRIGNGEKAILLSGAHHAREWMTSMLLMKMATVYAGEIEKEPLLEKGAIWIVPMVNPDGVSIQQGDFRGIPWKDRISLWRMNRFSFSFTRWKANGRGVNLNRQYPAGWKEMKTGVDHPSYQFYKGAHAISEAETKALARFTKSLKPVISAAYHSTGREIFWHYQTSDQQKERDYRLAKAVADKTGYHLSQPDKNAVGSGFTDWLIAEIKIPAMTIEIGKERVNTEVPLREFEAEWKANRDIGWLLLKEALDSGQK</sequence>
<dbReference type="PANTHER" id="PTHR11705">
    <property type="entry name" value="PROTEASE FAMILY M14 CARBOXYPEPTIDASE A,B"/>
    <property type="match status" value="1"/>
</dbReference>
<feature type="active site" description="Proton donor/acceptor" evidence="7">
    <location>
        <position position="278"/>
    </location>
</feature>
<dbReference type="Pfam" id="PF00246">
    <property type="entry name" value="Peptidase_M14"/>
    <property type="match status" value="1"/>
</dbReference>
<dbReference type="SUPFAM" id="SSF53187">
    <property type="entry name" value="Zn-dependent exopeptidases"/>
    <property type="match status" value="1"/>
</dbReference>
<evidence type="ECO:0000256" key="5">
    <source>
        <dbReference type="ARBA" id="ARBA00022833"/>
    </source>
</evidence>
<keyword evidence="6" id="KW-0482">Metalloprotease</keyword>
<dbReference type="RefSeq" id="WP_104850411.1">
    <property type="nucleotide sequence ID" value="NZ_PKOZ01000012.1"/>
</dbReference>
<organism evidence="9 10">
    <name type="scientific">Pradoshia eiseniae</name>
    <dbReference type="NCBI Taxonomy" id="2064768"/>
    <lineage>
        <taxon>Bacteria</taxon>
        <taxon>Bacillati</taxon>
        <taxon>Bacillota</taxon>
        <taxon>Bacilli</taxon>
        <taxon>Bacillales</taxon>
        <taxon>Bacillaceae</taxon>
        <taxon>Pradoshia</taxon>
    </lineage>
</organism>
<dbReference type="Gene3D" id="3.40.630.10">
    <property type="entry name" value="Zn peptidases"/>
    <property type="match status" value="1"/>
</dbReference>
<dbReference type="InterPro" id="IPR000834">
    <property type="entry name" value="Peptidase_M14"/>
</dbReference>
<dbReference type="GO" id="GO:0008270">
    <property type="term" value="F:zinc ion binding"/>
    <property type="evidence" value="ECO:0007669"/>
    <property type="project" value="InterPro"/>
</dbReference>
<keyword evidence="10" id="KW-1185">Reference proteome</keyword>
<evidence type="ECO:0000256" key="2">
    <source>
        <dbReference type="ARBA" id="ARBA00005988"/>
    </source>
</evidence>
<comment type="similarity">
    <text evidence="2 7">Belongs to the peptidase M14 family.</text>
</comment>
<evidence type="ECO:0000313" key="10">
    <source>
        <dbReference type="Proteomes" id="UP000239663"/>
    </source>
</evidence>
<evidence type="ECO:0000259" key="8">
    <source>
        <dbReference type="PROSITE" id="PS52035"/>
    </source>
</evidence>
<keyword evidence="4" id="KW-0378">Hydrolase</keyword>
<evidence type="ECO:0000256" key="4">
    <source>
        <dbReference type="ARBA" id="ARBA00022801"/>
    </source>
</evidence>
<protein>
    <submittedName>
        <fullName evidence="9">Carboxypeptidase</fullName>
    </submittedName>
</protein>
<dbReference type="GO" id="GO:0006508">
    <property type="term" value="P:proteolysis"/>
    <property type="evidence" value="ECO:0007669"/>
    <property type="project" value="UniProtKB-KW"/>
</dbReference>
<evidence type="ECO:0000256" key="6">
    <source>
        <dbReference type="ARBA" id="ARBA00023049"/>
    </source>
</evidence>
<comment type="cofactor">
    <cofactor evidence="1">
        <name>Zn(2+)</name>
        <dbReference type="ChEBI" id="CHEBI:29105"/>
    </cofactor>
</comment>
<dbReference type="EMBL" id="PKOZ01000012">
    <property type="protein sequence ID" value="PQD94244.1"/>
    <property type="molecule type" value="Genomic_DNA"/>
</dbReference>
<dbReference type="GO" id="GO:0005615">
    <property type="term" value="C:extracellular space"/>
    <property type="evidence" value="ECO:0007669"/>
    <property type="project" value="TreeGrafter"/>
</dbReference>
<name>A0A2S7MWT5_9BACI</name>
<evidence type="ECO:0000256" key="1">
    <source>
        <dbReference type="ARBA" id="ARBA00001947"/>
    </source>
</evidence>